<dbReference type="GO" id="GO:0005783">
    <property type="term" value="C:endoplasmic reticulum"/>
    <property type="evidence" value="ECO:0007669"/>
    <property type="project" value="UniProtKB-SubCell"/>
</dbReference>
<dbReference type="SUPFAM" id="SSF52540">
    <property type="entry name" value="P-loop containing nucleoside triphosphate hydrolases"/>
    <property type="match status" value="1"/>
</dbReference>
<evidence type="ECO:0000256" key="5">
    <source>
        <dbReference type="ARBA" id="ARBA00008535"/>
    </source>
</evidence>
<dbReference type="GO" id="GO:0005829">
    <property type="term" value="C:cytosol"/>
    <property type="evidence" value="ECO:0007669"/>
    <property type="project" value="UniProtKB-SubCell"/>
</dbReference>
<evidence type="ECO:0000256" key="12">
    <source>
        <dbReference type="ARBA" id="ARBA00023134"/>
    </source>
</evidence>
<evidence type="ECO:0000256" key="13">
    <source>
        <dbReference type="ARBA" id="ARBA00056809"/>
    </source>
</evidence>
<keyword evidence="9" id="KW-0256">Endoplasmic reticulum</keyword>
<comment type="similarity">
    <text evidence="5">Belongs to the TRAFAC class TrmE-Era-EngA-EngB-Septin-like GTPase superfamily. AIG1/Toc34/Toc159-like paraseptin GTPase family. IAN subfamily.</text>
</comment>
<keyword evidence="8" id="KW-0547">Nucleotide-binding</keyword>
<name>A0A3Q2DBL1_CYPVA</name>
<dbReference type="OMA" id="NCINIHI"/>
<dbReference type="GeneTree" id="ENSGT01120000271858"/>
<reference evidence="17" key="1">
    <citation type="submission" date="2025-08" db="UniProtKB">
        <authorList>
            <consortium name="Ensembl"/>
        </authorList>
    </citation>
    <scope>IDENTIFICATION</scope>
</reference>
<evidence type="ECO:0000313" key="18">
    <source>
        <dbReference type="Proteomes" id="UP000265020"/>
    </source>
</evidence>
<dbReference type="CDD" id="cd01852">
    <property type="entry name" value="AIG1"/>
    <property type="match status" value="1"/>
</dbReference>
<proteinExistence type="inferred from homology"/>
<dbReference type="Pfam" id="PF04548">
    <property type="entry name" value="AIG1"/>
    <property type="match status" value="1"/>
</dbReference>
<accession>A0A3Q2DBL1</accession>
<keyword evidence="6" id="KW-0963">Cytoplasm</keyword>
<evidence type="ECO:0000256" key="7">
    <source>
        <dbReference type="ARBA" id="ARBA00022737"/>
    </source>
</evidence>
<comment type="subcellular location">
    <subcellularLocation>
        <location evidence="3">Cytoplasm</location>
        <location evidence="3">Cytosol</location>
    </subcellularLocation>
    <subcellularLocation>
        <location evidence="2">Endoplasmic reticulum</location>
    </subcellularLocation>
    <subcellularLocation>
        <location evidence="4">Golgi apparatus</location>
    </subcellularLocation>
    <subcellularLocation>
        <location evidence="1">Mitochondrion</location>
    </subcellularLocation>
</comment>
<evidence type="ECO:0000256" key="15">
    <source>
        <dbReference type="ARBA" id="ARBA00077278"/>
    </source>
</evidence>
<feature type="domain" description="AIG1-type G" evidence="16">
    <location>
        <begin position="10"/>
        <end position="217"/>
    </location>
</feature>
<dbReference type="Ensembl" id="ENSCVAT00000024115.1">
    <property type="protein sequence ID" value="ENSCVAP00000015909.1"/>
    <property type="gene ID" value="ENSCVAG00000018769.1"/>
</dbReference>
<keyword evidence="18" id="KW-1185">Reference proteome</keyword>
<dbReference type="PROSITE" id="PS51720">
    <property type="entry name" value="G_AIG1"/>
    <property type="match status" value="1"/>
</dbReference>
<evidence type="ECO:0000256" key="8">
    <source>
        <dbReference type="ARBA" id="ARBA00022741"/>
    </source>
</evidence>
<organism evidence="17 18">
    <name type="scientific">Cyprinodon variegatus</name>
    <name type="common">Sheepshead minnow</name>
    <dbReference type="NCBI Taxonomy" id="28743"/>
    <lineage>
        <taxon>Eukaryota</taxon>
        <taxon>Metazoa</taxon>
        <taxon>Chordata</taxon>
        <taxon>Craniata</taxon>
        <taxon>Vertebrata</taxon>
        <taxon>Euteleostomi</taxon>
        <taxon>Actinopterygii</taxon>
        <taxon>Neopterygii</taxon>
        <taxon>Teleostei</taxon>
        <taxon>Neoteleostei</taxon>
        <taxon>Acanthomorphata</taxon>
        <taxon>Ovalentaria</taxon>
        <taxon>Atherinomorphae</taxon>
        <taxon>Cyprinodontiformes</taxon>
        <taxon>Cyprinodontidae</taxon>
        <taxon>Cyprinodon</taxon>
    </lineage>
</organism>
<evidence type="ECO:0000256" key="11">
    <source>
        <dbReference type="ARBA" id="ARBA00023128"/>
    </source>
</evidence>
<dbReference type="InterPro" id="IPR006703">
    <property type="entry name" value="G_AIG1"/>
</dbReference>
<evidence type="ECO:0000256" key="14">
    <source>
        <dbReference type="ARBA" id="ARBA00073539"/>
    </source>
</evidence>
<reference evidence="17" key="2">
    <citation type="submission" date="2025-09" db="UniProtKB">
        <authorList>
            <consortium name="Ensembl"/>
        </authorList>
    </citation>
    <scope>IDENTIFICATION</scope>
</reference>
<evidence type="ECO:0000256" key="2">
    <source>
        <dbReference type="ARBA" id="ARBA00004240"/>
    </source>
</evidence>
<dbReference type="GO" id="GO:0005739">
    <property type="term" value="C:mitochondrion"/>
    <property type="evidence" value="ECO:0007669"/>
    <property type="project" value="UniProtKB-SubCell"/>
</dbReference>
<evidence type="ECO:0000256" key="10">
    <source>
        <dbReference type="ARBA" id="ARBA00023034"/>
    </source>
</evidence>
<dbReference type="GO" id="GO:0005794">
    <property type="term" value="C:Golgi apparatus"/>
    <property type="evidence" value="ECO:0007669"/>
    <property type="project" value="UniProtKB-SubCell"/>
</dbReference>
<evidence type="ECO:0000256" key="6">
    <source>
        <dbReference type="ARBA" id="ARBA00022490"/>
    </source>
</evidence>
<keyword evidence="12" id="KW-0342">GTP-binding</keyword>
<evidence type="ECO:0000256" key="1">
    <source>
        <dbReference type="ARBA" id="ARBA00004173"/>
    </source>
</evidence>
<keyword evidence="7" id="KW-0677">Repeat</keyword>
<dbReference type="GO" id="GO:0005525">
    <property type="term" value="F:GTP binding"/>
    <property type="evidence" value="ECO:0007669"/>
    <property type="project" value="UniProtKB-KW"/>
</dbReference>
<dbReference type="Proteomes" id="UP000265020">
    <property type="component" value="Unassembled WGS sequence"/>
</dbReference>
<evidence type="ECO:0000256" key="9">
    <source>
        <dbReference type="ARBA" id="ARBA00022824"/>
    </source>
</evidence>
<evidence type="ECO:0000259" key="16">
    <source>
        <dbReference type="PROSITE" id="PS51720"/>
    </source>
</evidence>
<protein>
    <recommendedName>
        <fullName evidence="14">GTPase IMAP family member 8</fullName>
    </recommendedName>
    <alternativeName>
        <fullName evidence="15">Immune-associated nucleotide-binding protein 9</fullName>
    </alternativeName>
</protein>
<dbReference type="FunFam" id="3.40.50.300:FF:000536">
    <property type="entry name" value="GTPase IMAP family member 8"/>
    <property type="match status" value="1"/>
</dbReference>
<keyword evidence="11" id="KW-0496">Mitochondrion</keyword>
<dbReference type="InterPro" id="IPR045058">
    <property type="entry name" value="GIMA/IAN/Toc"/>
</dbReference>
<keyword evidence="10" id="KW-0333">Golgi apparatus</keyword>
<comment type="function">
    <text evidence="13">Exerts an anti-apoptotic effect in the immune system and is involved in responses to infections.</text>
</comment>
<sequence length="228" mass="25329">VTGGKDKWTYECLRIVLIGKTGCGKSSSGNTILGRKEFEAKLSQKSVTKCCKKSQADVDGRPVAVVDTLGLFDDSFTHEQVQQELLKCISLLAPGPHVFLVVVPIGGRLTPEEEKTLELIKEGFGRNSEKYTIILFTKGDHLQGSQSIEDYIKNECNDKFKKLIADCGGRYHVLDNSDIKNRTQVKELIKKIDIMVAKNGCFTNEIGYTFTKAVKEQDCVLSRMLGAF</sequence>
<evidence type="ECO:0000256" key="3">
    <source>
        <dbReference type="ARBA" id="ARBA00004514"/>
    </source>
</evidence>
<evidence type="ECO:0000313" key="17">
    <source>
        <dbReference type="Ensembl" id="ENSCVAP00000015909.1"/>
    </source>
</evidence>
<dbReference type="STRING" id="28743.ENSCVAP00000015909"/>
<dbReference type="AlphaFoldDB" id="A0A3Q2DBL1"/>
<dbReference type="PANTHER" id="PTHR10903:SF170">
    <property type="entry name" value="GTPASE IMAP FAMILY MEMBER 7"/>
    <property type="match status" value="1"/>
</dbReference>
<evidence type="ECO:0000256" key="4">
    <source>
        <dbReference type="ARBA" id="ARBA00004555"/>
    </source>
</evidence>
<dbReference type="InterPro" id="IPR027417">
    <property type="entry name" value="P-loop_NTPase"/>
</dbReference>
<dbReference type="PANTHER" id="PTHR10903">
    <property type="entry name" value="GTPASE, IMAP FAMILY MEMBER-RELATED"/>
    <property type="match status" value="1"/>
</dbReference>
<dbReference type="Gene3D" id="3.40.50.300">
    <property type="entry name" value="P-loop containing nucleotide triphosphate hydrolases"/>
    <property type="match status" value="1"/>
</dbReference>